<feature type="compositionally biased region" description="Low complexity" evidence="1">
    <location>
        <begin position="165"/>
        <end position="190"/>
    </location>
</feature>
<evidence type="ECO:0000256" key="1">
    <source>
        <dbReference type="SAM" id="MobiDB-lite"/>
    </source>
</evidence>
<feature type="region of interest" description="Disordered" evidence="1">
    <location>
        <begin position="163"/>
        <end position="195"/>
    </location>
</feature>
<keyword evidence="2" id="KW-0732">Signal</keyword>
<gene>
    <name evidence="3" type="ORF">BU23DRAFT_598501</name>
</gene>
<feature type="signal peptide" evidence="2">
    <location>
        <begin position="1"/>
        <end position="27"/>
    </location>
</feature>
<keyword evidence="4" id="KW-1185">Reference proteome</keyword>
<evidence type="ECO:0000313" key="4">
    <source>
        <dbReference type="Proteomes" id="UP000800036"/>
    </source>
</evidence>
<dbReference type="EMBL" id="ML976676">
    <property type="protein sequence ID" value="KAF1974134.1"/>
    <property type="molecule type" value="Genomic_DNA"/>
</dbReference>
<feature type="chain" id="PRO_5025562766" evidence="2">
    <location>
        <begin position="28"/>
        <end position="655"/>
    </location>
</feature>
<reference evidence="3" key="1">
    <citation type="journal article" date="2020" name="Stud. Mycol.">
        <title>101 Dothideomycetes genomes: a test case for predicting lifestyles and emergence of pathogens.</title>
        <authorList>
            <person name="Haridas S."/>
            <person name="Albert R."/>
            <person name="Binder M."/>
            <person name="Bloem J."/>
            <person name="Labutti K."/>
            <person name="Salamov A."/>
            <person name="Andreopoulos B."/>
            <person name="Baker S."/>
            <person name="Barry K."/>
            <person name="Bills G."/>
            <person name="Bluhm B."/>
            <person name="Cannon C."/>
            <person name="Castanera R."/>
            <person name="Culley D."/>
            <person name="Daum C."/>
            <person name="Ezra D."/>
            <person name="Gonzalez J."/>
            <person name="Henrissat B."/>
            <person name="Kuo A."/>
            <person name="Liang C."/>
            <person name="Lipzen A."/>
            <person name="Lutzoni F."/>
            <person name="Magnuson J."/>
            <person name="Mondo S."/>
            <person name="Nolan M."/>
            <person name="Ohm R."/>
            <person name="Pangilinan J."/>
            <person name="Park H.-J."/>
            <person name="Ramirez L."/>
            <person name="Alfaro M."/>
            <person name="Sun H."/>
            <person name="Tritt A."/>
            <person name="Yoshinaga Y."/>
            <person name="Zwiers L.-H."/>
            <person name="Turgeon B."/>
            <person name="Goodwin S."/>
            <person name="Spatafora J."/>
            <person name="Crous P."/>
            <person name="Grigoriev I."/>
        </authorList>
    </citation>
    <scope>NUCLEOTIDE SEQUENCE</scope>
    <source>
        <strain evidence="3">CBS 107.79</strain>
    </source>
</reference>
<feature type="region of interest" description="Disordered" evidence="1">
    <location>
        <begin position="482"/>
        <end position="521"/>
    </location>
</feature>
<protein>
    <submittedName>
        <fullName evidence="3">Uncharacterized protein</fullName>
    </submittedName>
</protein>
<feature type="compositionally biased region" description="Basic residues" evidence="1">
    <location>
        <begin position="482"/>
        <end position="515"/>
    </location>
</feature>
<accession>A0A6A5VAE5</accession>
<proteinExistence type="predicted"/>
<dbReference type="Proteomes" id="UP000800036">
    <property type="component" value="Unassembled WGS sequence"/>
</dbReference>
<evidence type="ECO:0000313" key="3">
    <source>
        <dbReference type="EMBL" id="KAF1974134.1"/>
    </source>
</evidence>
<feature type="region of interest" description="Disordered" evidence="1">
    <location>
        <begin position="101"/>
        <end position="124"/>
    </location>
</feature>
<evidence type="ECO:0000256" key="2">
    <source>
        <dbReference type="SAM" id="SignalP"/>
    </source>
</evidence>
<dbReference type="OrthoDB" id="3786733at2759"/>
<dbReference type="AlphaFoldDB" id="A0A6A5VAE5"/>
<sequence>MAPSCPISTTRLVTSFLLILNITYTVALPNQIPRHPYTHNALNARAPTPEKADGHNVAIVLNDKKEGKNFFKELGEFLNGFDPIDLLRTILGGLMGFEEAPDAETTSATSATSATSPSPTTTVTVAPTPVEAVSSGLAATSSIVATSSSVPRKTVYTTRKKTVTKEVTATKASTKRASSSSKPATSTTTSGSGDIPSILPFLPPIEPLNLTGLVPTAVLKPDVISVSVTPIFEDPLSAAIPTETAVSEETSSALPIIPPFEPLSGNFTWPKPTAFIDPIIVEASATSPIDTLPEESGEGSTSASETEQIFSILLFIPSGHHISDNVTWPKPTASIETPETVEVVTTPVAPVPAATEIFSILPFLKPGEHLSDNVTCPTPTDVEISVPELPLPVITVPAESLDPFEVGSIAVSTSESTEMSVPLQTGSSDIDSLPFPLLEFVNGTYILPTRKPHFATPVLSPPNWNYTAKATITRLQASPSIRPRHKPLKHTTKPANKTRTKTKKPKSTTRPRVTKPIKLPPPLIRPTNFPLNLTYFANQTEVPKTSVAEQTPALLLTGSLRPAFGPFLNVTGGVEAVIVQPTLRSRLTSFVTVLVVPTPVVDVPEVSILGVDVPVDEPTPSDAGFIEPGLFPVAAGVVSSGSEGDLGVEGPGGSG</sequence>
<organism evidence="3 4">
    <name type="scientific">Bimuria novae-zelandiae CBS 107.79</name>
    <dbReference type="NCBI Taxonomy" id="1447943"/>
    <lineage>
        <taxon>Eukaryota</taxon>
        <taxon>Fungi</taxon>
        <taxon>Dikarya</taxon>
        <taxon>Ascomycota</taxon>
        <taxon>Pezizomycotina</taxon>
        <taxon>Dothideomycetes</taxon>
        <taxon>Pleosporomycetidae</taxon>
        <taxon>Pleosporales</taxon>
        <taxon>Massarineae</taxon>
        <taxon>Didymosphaeriaceae</taxon>
        <taxon>Bimuria</taxon>
    </lineage>
</organism>
<name>A0A6A5VAE5_9PLEO</name>
<feature type="compositionally biased region" description="Low complexity" evidence="1">
    <location>
        <begin position="103"/>
        <end position="124"/>
    </location>
</feature>